<dbReference type="EMBL" id="KL367664">
    <property type="protein sequence ID" value="KFD60484.1"/>
    <property type="molecule type" value="Genomic_DNA"/>
</dbReference>
<sequence length="84" mass="10535">VRCVQVYTPYIRHLRRKDTRYYKYLLYKQCIPRACRSYHNYSVHTITFTRYILPVRRRDSKYHKYSSIKDRRVGNRSMCFDFQV</sequence>
<feature type="non-terminal residue" evidence="1">
    <location>
        <position position="1"/>
    </location>
</feature>
<reference evidence="1" key="1">
    <citation type="journal article" date="2014" name="Nat. Genet.">
        <title>Genome and transcriptome of the porcine whipworm Trichuris suis.</title>
        <authorList>
            <person name="Jex A.R."/>
            <person name="Nejsum P."/>
            <person name="Schwarz E.M."/>
            <person name="Hu L."/>
            <person name="Young N.D."/>
            <person name="Hall R.S."/>
            <person name="Korhonen P.K."/>
            <person name="Liao S."/>
            <person name="Thamsborg S."/>
            <person name="Xia J."/>
            <person name="Xu P."/>
            <person name="Wang S."/>
            <person name="Scheerlinck J.P."/>
            <person name="Hofmann A."/>
            <person name="Sternberg P.W."/>
            <person name="Wang J."/>
            <person name="Gasser R.B."/>
        </authorList>
    </citation>
    <scope>NUCLEOTIDE SEQUENCE [LARGE SCALE GENOMIC DNA]</scope>
    <source>
        <strain evidence="1">DCEP-RM93F</strain>
    </source>
</reference>
<feature type="non-terminal residue" evidence="1">
    <location>
        <position position="84"/>
    </location>
</feature>
<gene>
    <name evidence="1" type="ORF">M514_27320</name>
</gene>
<name>A0A085MTD8_9BILA</name>
<accession>A0A085MTD8</accession>
<evidence type="ECO:0000313" key="1">
    <source>
        <dbReference type="EMBL" id="KFD60484.1"/>
    </source>
</evidence>
<proteinExistence type="predicted"/>
<protein>
    <submittedName>
        <fullName evidence="1">Uncharacterized protein</fullName>
    </submittedName>
</protein>
<dbReference type="Proteomes" id="UP000030758">
    <property type="component" value="Unassembled WGS sequence"/>
</dbReference>
<organism evidence="1">
    <name type="scientific">Trichuris suis</name>
    <name type="common">pig whipworm</name>
    <dbReference type="NCBI Taxonomy" id="68888"/>
    <lineage>
        <taxon>Eukaryota</taxon>
        <taxon>Metazoa</taxon>
        <taxon>Ecdysozoa</taxon>
        <taxon>Nematoda</taxon>
        <taxon>Enoplea</taxon>
        <taxon>Dorylaimia</taxon>
        <taxon>Trichinellida</taxon>
        <taxon>Trichuridae</taxon>
        <taxon>Trichuris</taxon>
    </lineage>
</organism>
<dbReference type="AlphaFoldDB" id="A0A085MTD8"/>